<evidence type="ECO:0000313" key="4">
    <source>
        <dbReference type="Proteomes" id="UP000292209"/>
    </source>
</evidence>
<dbReference type="EMBL" id="SGXG01000001">
    <property type="protein sequence ID" value="RZS96538.1"/>
    <property type="molecule type" value="Genomic_DNA"/>
</dbReference>
<feature type="signal peptide" evidence="1">
    <location>
        <begin position="1"/>
        <end position="20"/>
    </location>
</feature>
<dbReference type="RefSeq" id="WP_130275446.1">
    <property type="nucleotide sequence ID" value="NZ_SGXG01000001.1"/>
</dbReference>
<comment type="caution">
    <text evidence="3">The sequence shown here is derived from an EMBL/GenBank/DDBJ whole genome shotgun (WGS) entry which is preliminary data.</text>
</comment>
<keyword evidence="4" id="KW-1185">Reference proteome</keyword>
<dbReference type="AlphaFoldDB" id="A0A4Q7PAB0"/>
<accession>A0A4Q7PAB0</accession>
<feature type="domain" description="DUF4440" evidence="2">
    <location>
        <begin position="28"/>
        <end position="135"/>
    </location>
</feature>
<dbReference type="Gene3D" id="3.10.450.50">
    <property type="match status" value="1"/>
</dbReference>
<reference evidence="3 4" key="1">
    <citation type="submission" date="2019-02" db="EMBL/GenBank/DDBJ databases">
        <title>Genomic Encyclopedia of Archaeal and Bacterial Type Strains, Phase II (KMG-II): from individual species to whole genera.</title>
        <authorList>
            <person name="Goeker M."/>
        </authorList>
    </citation>
    <scope>NUCLEOTIDE SEQUENCE [LARGE SCALE GENOMIC DNA]</scope>
    <source>
        <strain evidence="3 4">DSM 21411</strain>
    </source>
</reference>
<evidence type="ECO:0000256" key="1">
    <source>
        <dbReference type="SAM" id="SignalP"/>
    </source>
</evidence>
<name>A0A4Q7PAB0_9BACT</name>
<dbReference type="InterPro" id="IPR032710">
    <property type="entry name" value="NTF2-like_dom_sf"/>
</dbReference>
<sequence>MKKLWGIFPLFLLLSFVVSAQSSQEKKLRELDLAWERALLESDVAFLENILAEDFIWVHNHASLKDGKTEVVSRARRIQQGQTDNTKGRTSKDQKVIVMGKTAVVSGLTVVDRGPSPTTYHFMRTYVQTRKGYKLLANHTMAIPDEEL</sequence>
<dbReference type="InterPro" id="IPR027843">
    <property type="entry name" value="DUF4440"/>
</dbReference>
<proteinExistence type="predicted"/>
<feature type="chain" id="PRO_5020678778" evidence="1">
    <location>
        <begin position="21"/>
        <end position="148"/>
    </location>
</feature>
<dbReference type="Pfam" id="PF14534">
    <property type="entry name" value="DUF4440"/>
    <property type="match status" value="1"/>
</dbReference>
<evidence type="ECO:0000313" key="3">
    <source>
        <dbReference type="EMBL" id="RZS96538.1"/>
    </source>
</evidence>
<dbReference type="Proteomes" id="UP000292209">
    <property type="component" value="Unassembled WGS sequence"/>
</dbReference>
<dbReference type="SUPFAM" id="SSF54427">
    <property type="entry name" value="NTF2-like"/>
    <property type="match status" value="1"/>
</dbReference>
<gene>
    <name evidence="3" type="ORF">BC751_2113</name>
</gene>
<evidence type="ECO:0000259" key="2">
    <source>
        <dbReference type="Pfam" id="PF14534"/>
    </source>
</evidence>
<protein>
    <submittedName>
        <fullName evidence="3">Uncharacterized protein DUF4440</fullName>
    </submittedName>
</protein>
<keyword evidence="1" id="KW-0732">Signal</keyword>
<dbReference type="OrthoDB" id="8756677at2"/>
<organism evidence="3 4">
    <name type="scientific">Cecembia calidifontis</name>
    <dbReference type="NCBI Taxonomy" id="1187080"/>
    <lineage>
        <taxon>Bacteria</taxon>
        <taxon>Pseudomonadati</taxon>
        <taxon>Bacteroidota</taxon>
        <taxon>Cytophagia</taxon>
        <taxon>Cytophagales</taxon>
        <taxon>Cyclobacteriaceae</taxon>
        <taxon>Cecembia</taxon>
    </lineage>
</organism>